<dbReference type="RefSeq" id="WP_204537565.1">
    <property type="nucleotide sequence ID" value="NZ_JAFBFI010000001.1"/>
</dbReference>
<dbReference type="PROSITE" id="PS51782">
    <property type="entry name" value="LYSM"/>
    <property type="match status" value="3"/>
</dbReference>
<feature type="domain" description="LysM" evidence="8">
    <location>
        <begin position="151"/>
        <end position="194"/>
    </location>
</feature>
<dbReference type="InterPro" id="IPR018392">
    <property type="entry name" value="LysM"/>
</dbReference>
<dbReference type="SUPFAM" id="SSF54001">
    <property type="entry name" value="Cysteine proteinases"/>
    <property type="match status" value="1"/>
</dbReference>
<evidence type="ECO:0000313" key="11">
    <source>
        <dbReference type="Proteomes" id="UP000823486"/>
    </source>
</evidence>
<dbReference type="SMART" id="SM00257">
    <property type="entry name" value="LysM"/>
    <property type="match status" value="3"/>
</dbReference>
<evidence type="ECO:0000259" key="8">
    <source>
        <dbReference type="PROSITE" id="PS51782"/>
    </source>
</evidence>
<evidence type="ECO:0000256" key="5">
    <source>
        <dbReference type="ARBA" id="ARBA00022801"/>
    </source>
</evidence>
<dbReference type="Gene3D" id="3.10.350.10">
    <property type="entry name" value="LysM domain"/>
    <property type="match status" value="3"/>
</dbReference>
<evidence type="ECO:0000259" key="9">
    <source>
        <dbReference type="PROSITE" id="PS51935"/>
    </source>
</evidence>
<feature type="domain" description="NlpC/P60" evidence="9">
    <location>
        <begin position="218"/>
        <end position="340"/>
    </location>
</feature>
<evidence type="ECO:0000256" key="7">
    <source>
        <dbReference type="SAM" id="SignalP"/>
    </source>
</evidence>
<dbReference type="InterPro" id="IPR036779">
    <property type="entry name" value="LysM_dom_sf"/>
</dbReference>
<accession>A0ABS2QCH2</accession>
<dbReference type="Pfam" id="PF01476">
    <property type="entry name" value="LysM"/>
    <property type="match status" value="3"/>
</dbReference>
<dbReference type="InterPro" id="IPR051202">
    <property type="entry name" value="Peptidase_C40"/>
</dbReference>
<dbReference type="InterPro" id="IPR000064">
    <property type="entry name" value="NLP_P60_dom"/>
</dbReference>
<feature type="domain" description="LysM" evidence="8">
    <location>
        <begin position="83"/>
        <end position="126"/>
    </location>
</feature>
<evidence type="ECO:0000256" key="3">
    <source>
        <dbReference type="ARBA" id="ARBA00022729"/>
    </source>
</evidence>
<protein>
    <submittedName>
        <fullName evidence="10">LysM repeat protein</fullName>
    </submittedName>
</protein>
<dbReference type="PROSITE" id="PS51257">
    <property type="entry name" value="PROKAR_LIPOPROTEIN"/>
    <property type="match status" value="1"/>
</dbReference>
<proteinExistence type="inferred from homology"/>
<dbReference type="EMBL" id="JAFBFI010000001">
    <property type="protein sequence ID" value="MBM7690857.1"/>
    <property type="molecule type" value="Genomic_DNA"/>
</dbReference>
<evidence type="ECO:0000256" key="6">
    <source>
        <dbReference type="ARBA" id="ARBA00022807"/>
    </source>
</evidence>
<evidence type="ECO:0000256" key="2">
    <source>
        <dbReference type="ARBA" id="ARBA00022670"/>
    </source>
</evidence>
<gene>
    <name evidence="10" type="ORF">JOC77_000260</name>
</gene>
<dbReference type="InterPro" id="IPR038765">
    <property type="entry name" value="Papain-like_cys_pep_sf"/>
</dbReference>
<keyword evidence="3 7" id="KW-0732">Signal</keyword>
<sequence length="340" mass="36668">MRKTIAALTASIMLSSCFISVASASTYTVKSGDSLSKIAKNSATTIAKLKELNKLKSDSIFLGQKLQLPDTKTSSTQPAKTQSTYIVVKGDSLDKISKKLKVSISDLKKWNSLKSDKVLLGQKLLVTNTIKTPAADVPQKANPKDKLSPPATYIVQPGDSLWKIATKHSVTVEALSAANKLTKNGIVAGQALQIPQGQISKGKEPATTVPIIVPQKNPNQIQAVIDEAKKHIGVPYVYSGSTPSGFDCSGFVYYIFNKLGYKITRQSSASYFSLGQSVTEPIPGDLIFFSTIEGSPSISHMGMYIGDGQFIHASSGKGIEITSTSMNYYKTRLKGYKRLF</sequence>
<keyword evidence="5" id="KW-0378">Hydrolase</keyword>
<organism evidence="10 11">
    <name type="scientific">Peribacillus deserti</name>
    <dbReference type="NCBI Taxonomy" id="673318"/>
    <lineage>
        <taxon>Bacteria</taxon>
        <taxon>Bacillati</taxon>
        <taxon>Bacillota</taxon>
        <taxon>Bacilli</taxon>
        <taxon>Bacillales</taxon>
        <taxon>Bacillaceae</taxon>
        <taxon>Peribacillus</taxon>
    </lineage>
</organism>
<dbReference type="PANTHER" id="PTHR47053:SF1">
    <property type="entry name" value="MUREIN DD-ENDOPEPTIDASE MEPH-RELATED"/>
    <property type="match status" value="1"/>
</dbReference>
<comment type="similarity">
    <text evidence="1">Belongs to the peptidase C40 family.</text>
</comment>
<evidence type="ECO:0000256" key="4">
    <source>
        <dbReference type="ARBA" id="ARBA00022737"/>
    </source>
</evidence>
<feature type="signal peptide" evidence="7">
    <location>
        <begin position="1"/>
        <end position="24"/>
    </location>
</feature>
<dbReference type="PANTHER" id="PTHR47053">
    <property type="entry name" value="MUREIN DD-ENDOPEPTIDASE MEPH-RELATED"/>
    <property type="match status" value="1"/>
</dbReference>
<reference evidence="10 11" key="1">
    <citation type="submission" date="2021-01" db="EMBL/GenBank/DDBJ databases">
        <title>Genomic Encyclopedia of Type Strains, Phase IV (KMG-IV): sequencing the most valuable type-strain genomes for metagenomic binning, comparative biology and taxonomic classification.</title>
        <authorList>
            <person name="Goeker M."/>
        </authorList>
    </citation>
    <scope>NUCLEOTIDE SEQUENCE [LARGE SCALE GENOMIC DNA]</scope>
    <source>
        <strain evidence="10 11">DSM 105482</strain>
    </source>
</reference>
<dbReference type="Pfam" id="PF00877">
    <property type="entry name" value="NLPC_P60"/>
    <property type="match status" value="1"/>
</dbReference>
<evidence type="ECO:0000313" key="10">
    <source>
        <dbReference type="EMBL" id="MBM7690857.1"/>
    </source>
</evidence>
<dbReference type="Gene3D" id="3.90.1720.10">
    <property type="entry name" value="endopeptidase domain like (from Nostoc punctiforme)"/>
    <property type="match status" value="1"/>
</dbReference>
<comment type="caution">
    <text evidence="10">The sequence shown here is derived from an EMBL/GenBank/DDBJ whole genome shotgun (WGS) entry which is preliminary data.</text>
</comment>
<dbReference type="CDD" id="cd00118">
    <property type="entry name" value="LysM"/>
    <property type="match status" value="3"/>
</dbReference>
<dbReference type="PROSITE" id="PS51935">
    <property type="entry name" value="NLPC_P60"/>
    <property type="match status" value="1"/>
</dbReference>
<keyword evidence="2" id="KW-0645">Protease</keyword>
<feature type="chain" id="PRO_5046424549" evidence="7">
    <location>
        <begin position="25"/>
        <end position="340"/>
    </location>
</feature>
<keyword evidence="4" id="KW-0677">Repeat</keyword>
<keyword evidence="11" id="KW-1185">Reference proteome</keyword>
<dbReference type="SUPFAM" id="SSF54106">
    <property type="entry name" value="LysM domain"/>
    <property type="match status" value="3"/>
</dbReference>
<dbReference type="Proteomes" id="UP000823486">
    <property type="component" value="Unassembled WGS sequence"/>
</dbReference>
<evidence type="ECO:0000256" key="1">
    <source>
        <dbReference type="ARBA" id="ARBA00007074"/>
    </source>
</evidence>
<keyword evidence="6" id="KW-0788">Thiol protease</keyword>
<name>A0ABS2QCH2_9BACI</name>
<feature type="domain" description="LysM" evidence="8">
    <location>
        <begin position="25"/>
        <end position="68"/>
    </location>
</feature>